<evidence type="ECO:0000313" key="2">
    <source>
        <dbReference type="EMBL" id="CAD6267462.1"/>
    </source>
</evidence>
<name>A0A811RBR5_9POAL</name>
<comment type="caution">
    <text evidence="2">The sequence shown here is derived from an EMBL/GenBank/DDBJ whole genome shotgun (WGS) entry which is preliminary data.</text>
</comment>
<dbReference type="PANTHER" id="PTHR31900:SF34">
    <property type="entry name" value="EMB|CAB62440.1-RELATED"/>
    <property type="match status" value="1"/>
</dbReference>
<dbReference type="Gene3D" id="3.80.10.10">
    <property type="entry name" value="Ribonuclease Inhibitor"/>
    <property type="match status" value="1"/>
</dbReference>
<protein>
    <recommendedName>
        <fullName evidence="1">F-box/LRR-repeat protein 15/At3g58940/PEG3-like LRR domain-containing protein</fullName>
    </recommendedName>
</protein>
<gene>
    <name evidence="2" type="ORF">NCGR_LOCUS50767</name>
</gene>
<dbReference type="PANTHER" id="PTHR31900">
    <property type="entry name" value="F-BOX/RNI SUPERFAMILY PROTEIN-RELATED"/>
    <property type="match status" value="1"/>
</dbReference>
<dbReference type="Pfam" id="PF24758">
    <property type="entry name" value="LRR_At5g56370"/>
    <property type="match status" value="1"/>
</dbReference>
<feature type="domain" description="F-box/LRR-repeat protein 15/At3g58940/PEG3-like LRR" evidence="1">
    <location>
        <begin position="12"/>
        <end position="162"/>
    </location>
</feature>
<organism evidence="2 3">
    <name type="scientific">Miscanthus lutarioriparius</name>
    <dbReference type="NCBI Taxonomy" id="422564"/>
    <lineage>
        <taxon>Eukaryota</taxon>
        <taxon>Viridiplantae</taxon>
        <taxon>Streptophyta</taxon>
        <taxon>Embryophyta</taxon>
        <taxon>Tracheophyta</taxon>
        <taxon>Spermatophyta</taxon>
        <taxon>Magnoliopsida</taxon>
        <taxon>Liliopsida</taxon>
        <taxon>Poales</taxon>
        <taxon>Poaceae</taxon>
        <taxon>PACMAD clade</taxon>
        <taxon>Panicoideae</taxon>
        <taxon>Andropogonodae</taxon>
        <taxon>Andropogoneae</taxon>
        <taxon>Saccharinae</taxon>
        <taxon>Miscanthus</taxon>
    </lineage>
</organism>
<dbReference type="InterPro" id="IPR032675">
    <property type="entry name" value="LRR_dom_sf"/>
</dbReference>
<dbReference type="InterPro" id="IPR055411">
    <property type="entry name" value="LRR_FXL15/At3g58940/PEG3-like"/>
</dbReference>
<evidence type="ECO:0000313" key="3">
    <source>
        <dbReference type="Proteomes" id="UP000604825"/>
    </source>
</evidence>
<evidence type="ECO:0000259" key="1">
    <source>
        <dbReference type="Pfam" id="PF24758"/>
    </source>
</evidence>
<proteinExistence type="predicted"/>
<accession>A0A811RBR5</accession>
<dbReference type="EMBL" id="CAJGYO010000014">
    <property type="protein sequence ID" value="CAD6267462.1"/>
    <property type="molecule type" value="Genomic_DNA"/>
</dbReference>
<sequence length="264" mass="30432">MLKPHLNSAQFDALAALITGCPRLRRLGITVDPNVLGVTLKIAAPHLRHLFIKTRSIHLMVEFQSLLPDLARAQLRLPFFLYVQEGGSKLLHILQSISQVEKLEFFDRNPLVDFQAMVPFKIQTKFENLQYLTTDADLGDAAHFVFIFEFLRCCPNLRGLKIKFPVSRHGFHHHFEETQEFWNAHGYGDLFRCLRIMELIDVYLPYNELQFIKLVLSKAQVLENFTIVHRAENESSSLEACIEILKFKRVSQGAQIKYNVASAH</sequence>
<dbReference type="InterPro" id="IPR050232">
    <property type="entry name" value="FBL13/AtMIF1-like"/>
</dbReference>
<keyword evidence="3" id="KW-1185">Reference proteome</keyword>
<dbReference type="Proteomes" id="UP000604825">
    <property type="component" value="Unassembled WGS sequence"/>
</dbReference>
<dbReference type="AlphaFoldDB" id="A0A811RBR5"/>
<reference evidence="2" key="1">
    <citation type="submission" date="2020-10" db="EMBL/GenBank/DDBJ databases">
        <authorList>
            <person name="Han B."/>
            <person name="Lu T."/>
            <person name="Zhao Q."/>
            <person name="Huang X."/>
            <person name="Zhao Y."/>
        </authorList>
    </citation>
    <scope>NUCLEOTIDE SEQUENCE</scope>
</reference>
<dbReference type="SUPFAM" id="SSF52047">
    <property type="entry name" value="RNI-like"/>
    <property type="match status" value="1"/>
</dbReference>